<evidence type="ECO:0000256" key="3">
    <source>
        <dbReference type="ARBA" id="ARBA00023141"/>
    </source>
</evidence>
<dbReference type="Proteomes" id="UP000184533">
    <property type="component" value="Unassembled WGS sequence"/>
</dbReference>
<dbReference type="NCBIfam" id="NF001319">
    <property type="entry name" value="PRK00258.3-3"/>
    <property type="match status" value="1"/>
</dbReference>
<feature type="binding site" evidence="4">
    <location>
        <position position="248"/>
    </location>
    <ligand>
        <name>shikimate</name>
        <dbReference type="ChEBI" id="CHEBI:36208"/>
    </ligand>
</feature>
<dbReference type="UniPathway" id="UPA00053">
    <property type="reaction ID" value="UER00087"/>
</dbReference>
<dbReference type="Gene3D" id="3.40.50.720">
    <property type="entry name" value="NAD(P)-binding Rossmann-like Domain"/>
    <property type="match status" value="1"/>
</dbReference>
<protein>
    <recommendedName>
        <fullName evidence="4">Shikimate dehydrogenase (NADP(+))</fullName>
        <shortName evidence="4">SDH</shortName>
        <ecNumber evidence="4">1.1.1.25</ecNumber>
    </recommendedName>
</protein>
<accession>A0A1M5E912</accession>
<proteinExistence type="inferred from homology"/>
<dbReference type="InterPro" id="IPR041121">
    <property type="entry name" value="SDH_C"/>
</dbReference>
<feature type="binding site" evidence="4">
    <location>
        <position position="269"/>
    </location>
    <ligand>
        <name>NADP(+)</name>
        <dbReference type="ChEBI" id="CHEBI:58349"/>
    </ligand>
</feature>
<dbReference type="HAMAP" id="MF_00222">
    <property type="entry name" value="Shikimate_DH_AroE"/>
    <property type="match status" value="1"/>
</dbReference>
<feature type="binding site" evidence="4">
    <location>
        <position position="91"/>
    </location>
    <ligand>
        <name>shikimate</name>
        <dbReference type="ChEBI" id="CHEBI:36208"/>
    </ligand>
</feature>
<feature type="domain" description="Shikimate dehydrogenase substrate binding N-terminal" evidence="5">
    <location>
        <begin position="31"/>
        <end position="118"/>
    </location>
</feature>
<name>A0A1M5E912_9HYPH</name>
<keyword evidence="3 4" id="KW-0057">Aromatic amino acid biosynthesis</keyword>
<feature type="binding site" evidence="4">
    <location>
        <position position="131"/>
    </location>
    <ligand>
        <name>shikimate</name>
        <dbReference type="ChEBI" id="CHEBI:36208"/>
    </ligand>
</feature>
<sequence length="304" mass="31932">MLLTDAVHGALQAMLRHDASSPAQKRIAVGLLGRGITESLSPVMHEQEGRRLGLAYTYHLIDFDQLGLADAQLPAVLDAARRLGFAGCNVTYPFKQTVLPLLTVLSPEAAGIGAVNSVVFTNGRSTGHNTDCWGFAESFRLGLGAVPMSRVLQIGSGGAGAAVAVALLQLGVGALDVFDTEPERARQLAERLRGRFAVDVNAVDEPSAAVSSASGVVNATPVGMDKYPGTPIDPALLEARQWVADVVYFPRETALIQQARARGCRVLPGGGMAVYQAVRAFELFSGIRPDGAAMTATFRHAAGV</sequence>
<evidence type="ECO:0000256" key="1">
    <source>
        <dbReference type="ARBA" id="ARBA00004871"/>
    </source>
</evidence>
<dbReference type="AlphaFoldDB" id="A0A1M5E912"/>
<feature type="active site" description="Proton acceptor" evidence="4">
    <location>
        <position position="95"/>
    </location>
</feature>
<dbReference type="SUPFAM" id="SSF51735">
    <property type="entry name" value="NAD(P)-binding Rossmann-fold domains"/>
    <property type="match status" value="1"/>
</dbReference>
<feature type="binding site" evidence="4">
    <location>
        <position position="276"/>
    </location>
    <ligand>
        <name>shikimate</name>
        <dbReference type="ChEBI" id="CHEBI:36208"/>
    </ligand>
</feature>
<dbReference type="GO" id="GO:0008652">
    <property type="term" value="P:amino acid biosynthetic process"/>
    <property type="evidence" value="ECO:0007669"/>
    <property type="project" value="UniProtKB-KW"/>
</dbReference>
<dbReference type="InterPro" id="IPR046346">
    <property type="entry name" value="Aminoacid_DH-like_N_sf"/>
</dbReference>
<dbReference type="NCBIfam" id="NF009201">
    <property type="entry name" value="PRK12549.1"/>
    <property type="match status" value="1"/>
</dbReference>
<feature type="binding site" evidence="4">
    <location>
        <begin position="155"/>
        <end position="159"/>
    </location>
    <ligand>
        <name>NADP(+)</name>
        <dbReference type="ChEBI" id="CHEBI:58349"/>
    </ligand>
</feature>
<keyword evidence="2 4" id="KW-0560">Oxidoreductase</keyword>
<keyword evidence="4" id="KW-0028">Amino-acid biosynthesis</keyword>
<comment type="function">
    <text evidence="4">Involved in the biosynthesis of the chorismate, which leads to the biosynthesis of aromatic amino acids. Catalyzes the reversible NADPH linked reduction of 3-dehydroshikimate (DHSA) to yield shikimate (SA).</text>
</comment>
<dbReference type="GO" id="GO:0004764">
    <property type="term" value="F:shikimate 3-dehydrogenase (NADP+) activity"/>
    <property type="evidence" value="ECO:0007669"/>
    <property type="project" value="UniProtKB-UniRule"/>
</dbReference>
<dbReference type="PANTHER" id="PTHR21089">
    <property type="entry name" value="SHIKIMATE DEHYDROGENASE"/>
    <property type="match status" value="1"/>
</dbReference>
<dbReference type="CDD" id="cd01065">
    <property type="entry name" value="NAD_bind_Shikimate_DH"/>
    <property type="match status" value="1"/>
</dbReference>
<dbReference type="GO" id="GO:0009423">
    <property type="term" value="P:chorismate biosynthetic process"/>
    <property type="evidence" value="ECO:0007669"/>
    <property type="project" value="UniProtKB-UniRule"/>
</dbReference>
<dbReference type="Pfam" id="PF18317">
    <property type="entry name" value="SDH_C"/>
    <property type="match status" value="1"/>
</dbReference>
<organism evidence="7 8">
    <name type="scientific">Devosia limi DSM 17137</name>
    <dbReference type="NCBI Taxonomy" id="1121477"/>
    <lineage>
        <taxon>Bacteria</taxon>
        <taxon>Pseudomonadati</taxon>
        <taxon>Pseudomonadota</taxon>
        <taxon>Alphaproteobacteria</taxon>
        <taxon>Hyphomicrobiales</taxon>
        <taxon>Devosiaceae</taxon>
        <taxon>Devosia</taxon>
    </lineage>
</organism>
<gene>
    <name evidence="4" type="primary">aroE</name>
    <name evidence="7" type="ORF">SAMN02745223_03461</name>
</gene>
<comment type="caution">
    <text evidence="4">Lacks conserved residue(s) required for the propagation of feature annotation.</text>
</comment>
<evidence type="ECO:0000313" key="8">
    <source>
        <dbReference type="Proteomes" id="UP000184533"/>
    </source>
</evidence>
<dbReference type="Pfam" id="PF08501">
    <property type="entry name" value="Shikimate_dh_N"/>
    <property type="match status" value="1"/>
</dbReference>
<dbReference type="EMBL" id="FQVC01000013">
    <property type="protein sequence ID" value="SHF75670.1"/>
    <property type="molecule type" value="Genomic_DNA"/>
</dbReference>
<dbReference type="PANTHER" id="PTHR21089:SF1">
    <property type="entry name" value="BIFUNCTIONAL 3-DEHYDROQUINATE DEHYDRATASE_SHIKIMATE DEHYDROGENASE, CHLOROPLASTIC"/>
    <property type="match status" value="1"/>
</dbReference>
<evidence type="ECO:0000256" key="4">
    <source>
        <dbReference type="HAMAP-Rule" id="MF_00222"/>
    </source>
</evidence>
<dbReference type="RefSeq" id="WP_342020348.1">
    <property type="nucleotide sequence ID" value="NZ_FQVC01000013.1"/>
</dbReference>
<evidence type="ECO:0000256" key="2">
    <source>
        <dbReference type="ARBA" id="ARBA00023002"/>
    </source>
</evidence>
<reference evidence="7 8" key="1">
    <citation type="submission" date="2016-11" db="EMBL/GenBank/DDBJ databases">
        <authorList>
            <person name="Jaros S."/>
            <person name="Januszkiewicz K."/>
            <person name="Wedrychowicz H."/>
        </authorList>
    </citation>
    <scope>NUCLEOTIDE SEQUENCE [LARGE SCALE GENOMIC DNA]</scope>
    <source>
        <strain evidence="7 8">DSM 17137</strain>
    </source>
</reference>
<dbReference type="GO" id="GO:0019632">
    <property type="term" value="P:shikimate metabolic process"/>
    <property type="evidence" value="ECO:0007669"/>
    <property type="project" value="TreeGrafter"/>
</dbReference>
<dbReference type="EC" id="1.1.1.25" evidence="4"/>
<dbReference type="InterPro" id="IPR022893">
    <property type="entry name" value="Shikimate_DH_fam"/>
</dbReference>
<dbReference type="SUPFAM" id="SSF53223">
    <property type="entry name" value="Aminoacid dehydrogenase-like, N-terminal domain"/>
    <property type="match status" value="1"/>
</dbReference>
<dbReference type="InterPro" id="IPR013708">
    <property type="entry name" value="Shikimate_DH-bd_N"/>
</dbReference>
<evidence type="ECO:0000259" key="6">
    <source>
        <dbReference type="Pfam" id="PF18317"/>
    </source>
</evidence>
<keyword evidence="4" id="KW-0521">NADP</keyword>
<comment type="pathway">
    <text evidence="1 4">Metabolic intermediate biosynthesis; chorismate biosynthesis; chorismate from D-erythrose 4-phosphate and phosphoenolpyruvate: step 4/7.</text>
</comment>
<evidence type="ECO:0000313" key="7">
    <source>
        <dbReference type="EMBL" id="SHF75670.1"/>
    </source>
</evidence>
<dbReference type="GO" id="GO:0050661">
    <property type="term" value="F:NADP binding"/>
    <property type="evidence" value="ECO:0007669"/>
    <property type="project" value="TreeGrafter"/>
</dbReference>
<dbReference type="GO" id="GO:0009073">
    <property type="term" value="P:aromatic amino acid family biosynthetic process"/>
    <property type="evidence" value="ECO:0007669"/>
    <property type="project" value="UniProtKB-KW"/>
</dbReference>
<feature type="binding site" evidence="4">
    <location>
        <position position="116"/>
    </location>
    <ligand>
        <name>shikimate</name>
        <dbReference type="ChEBI" id="CHEBI:36208"/>
    </ligand>
</feature>
<dbReference type="InterPro" id="IPR036291">
    <property type="entry name" value="NAD(P)-bd_dom_sf"/>
</dbReference>
<comment type="similarity">
    <text evidence="4">Belongs to the shikimate dehydrogenase family.</text>
</comment>
<feature type="binding site" evidence="4">
    <location>
        <position position="246"/>
    </location>
    <ligand>
        <name>NADP(+)</name>
        <dbReference type="ChEBI" id="CHEBI:58349"/>
    </ligand>
</feature>
<dbReference type="Gene3D" id="3.40.50.10860">
    <property type="entry name" value="Leucine Dehydrogenase, chain A, domain 1"/>
    <property type="match status" value="1"/>
</dbReference>
<comment type="catalytic activity">
    <reaction evidence="4">
        <text>shikimate + NADP(+) = 3-dehydroshikimate + NADPH + H(+)</text>
        <dbReference type="Rhea" id="RHEA:17737"/>
        <dbReference type="ChEBI" id="CHEBI:15378"/>
        <dbReference type="ChEBI" id="CHEBI:16630"/>
        <dbReference type="ChEBI" id="CHEBI:36208"/>
        <dbReference type="ChEBI" id="CHEBI:57783"/>
        <dbReference type="ChEBI" id="CHEBI:58349"/>
        <dbReference type="EC" id="1.1.1.25"/>
    </reaction>
</comment>
<comment type="subunit">
    <text evidence="4">Homodimer.</text>
</comment>
<evidence type="ECO:0000259" key="5">
    <source>
        <dbReference type="Pfam" id="PF08501"/>
    </source>
</evidence>
<feature type="binding site" evidence="4">
    <location>
        <begin position="39"/>
        <end position="41"/>
    </location>
    <ligand>
        <name>shikimate</name>
        <dbReference type="ChEBI" id="CHEBI:36208"/>
    </ligand>
</feature>
<feature type="domain" description="SDH C-terminal" evidence="6">
    <location>
        <begin position="271"/>
        <end position="296"/>
    </location>
</feature>
<dbReference type="GO" id="GO:0005829">
    <property type="term" value="C:cytosol"/>
    <property type="evidence" value="ECO:0007669"/>
    <property type="project" value="TreeGrafter"/>
</dbReference>